<keyword evidence="1" id="KW-1133">Transmembrane helix</keyword>
<evidence type="ECO:0008006" key="4">
    <source>
        <dbReference type="Google" id="ProtNLM"/>
    </source>
</evidence>
<proteinExistence type="predicted"/>
<evidence type="ECO:0000313" key="3">
    <source>
        <dbReference type="Proteomes" id="UP001200642"/>
    </source>
</evidence>
<protein>
    <recommendedName>
        <fullName evidence="4">Protein BatD</fullName>
    </recommendedName>
</protein>
<comment type="caution">
    <text evidence="2">The sequence shown here is derived from an EMBL/GenBank/DDBJ whole genome shotgun (WGS) entry which is preliminary data.</text>
</comment>
<reference evidence="2" key="1">
    <citation type="submission" date="2023-02" db="EMBL/GenBank/DDBJ databases">
        <title>Genome of Flavobacteriaceae gen. nov. sp. strain F89.</title>
        <authorList>
            <person name="Wang Y."/>
        </authorList>
    </citation>
    <scope>NUCLEOTIDE SEQUENCE</scope>
    <source>
        <strain evidence="2">F89</strain>
    </source>
</reference>
<dbReference type="Proteomes" id="UP001200642">
    <property type="component" value="Unassembled WGS sequence"/>
</dbReference>
<accession>A0AAE3JM36</accession>
<evidence type="ECO:0000313" key="2">
    <source>
        <dbReference type="EMBL" id="MCG2459360.1"/>
    </source>
</evidence>
<sequence length="531" mass="60264">MIICLVGFKGFSQSLPTVTSKVDTTNIKIGEQIHFTVFVDVDSTAHVIFPEGQTFSPLEMVEALKTDTLKKLDKVSLQKIYALTQFDSGAYTLPRQRILINDKPYFTDSVQIAVASVHVDTLAQKMYDIKGLMEVQKSHKDLWKTLLWVLLGLLVVGGLLYWFVFRKKPMTEAEKEALLPPYDRAMLELKRLESSKYLIQSEYKEYYSELTDIVRSYLEEDVHISAMESTTDQLIDKIELLKDAGELKLDSDTIHQFKRILETADLVKFAKSRPENSVAEQDRKSIEHIVTRTKEALPEPTEEELQQKEEYLEELARKQQRKKWLVTGAIALGVLLISTGAITAYYGPKLVWDSVTGHPTKKLLDGEWITSTYGYPPITVSTPKVLIRQDVKIPAQAKAQIKDMQTFRYQEPKVPFTIAVTSTEFTQPVDPDFDKTNEQLLKHLEENGAKNIVTKKEEYSTMAGVKGLKTYGSGKFILPGSNELVKGKYIILSFGGKGFQQQILLTWMDGDPYAEQIVERILVSVDVKTDV</sequence>
<dbReference type="AlphaFoldDB" id="A0AAE3JM36"/>
<evidence type="ECO:0000256" key="1">
    <source>
        <dbReference type="SAM" id="Phobius"/>
    </source>
</evidence>
<keyword evidence="3" id="KW-1185">Reference proteome</keyword>
<organism evidence="2 3">
    <name type="scientific">Cerina litoralis</name>
    <dbReference type="NCBI Taxonomy" id="2874477"/>
    <lineage>
        <taxon>Bacteria</taxon>
        <taxon>Pseudomonadati</taxon>
        <taxon>Bacteroidota</taxon>
        <taxon>Flavobacteriia</taxon>
        <taxon>Flavobacteriales</taxon>
        <taxon>Flavobacteriaceae</taxon>
        <taxon>Cerina</taxon>
    </lineage>
</organism>
<keyword evidence="1" id="KW-0812">Transmembrane</keyword>
<feature type="transmembrane region" description="Helical" evidence="1">
    <location>
        <begin position="324"/>
        <end position="346"/>
    </location>
</feature>
<keyword evidence="1" id="KW-0472">Membrane</keyword>
<name>A0AAE3JM36_9FLAO</name>
<dbReference type="EMBL" id="JAIRBC010000001">
    <property type="protein sequence ID" value="MCG2459360.1"/>
    <property type="molecule type" value="Genomic_DNA"/>
</dbReference>
<feature type="transmembrane region" description="Helical" evidence="1">
    <location>
        <begin position="146"/>
        <end position="165"/>
    </location>
</feature>
<gene>
    <name evidence="2" type="ORF">K8352_01205</name>
</gene>